<gene>
    <name evidence="4" type="primary">tnpR_1</name>
    <name evidence="4" type="ORF">BIFLH658_01906</name>
</gene>
<dbReference type="PANTHER" id="PTHR30461">
    <property type="entry name" value="DNA-INVERTASE FROM LAMBDOID PROPHAGE"/>
    <property type="match status" value="1"/>
</dbReference>
<dbReference type="Pfam" id="PF07508">
    <property type="entry name" value="Recombinase"/>
    <property type="match status" value="1"/>
</dbReference>
<feature type="domain" description="Resolvase/invertase-type recombinase catalytic" evidence="2">
    <location>
        <begin position="26"/>
        <end position="174"/>
    </location>
</feature>
<name>A0ABY6YDX0_BIFPS</name>
<dbReference type="Gene3D" id="3.40.50.1390">
    <property type="entry name" value="Resolvase, N-terminal catalytic domain"/>
    <property type="match status" value="1"/>
</dbReference>
<dbReference type="PANTHER" id="PTHR30461:SF23">
    <property type="entry name" value="DNA RECOMBINASE-RELATED"/>
    <property type="match status" value="1"/>
</dbReference>
<protein>
    <submittedName>
        <fullName evidence="4">Transposon Tn3 resolvase</fullName>
    </submittedName>
</protein>
<dbReference type="Proteomes" id="UP000494211">
    <property type="component" value="Unassembled WGS sequence"/>
</dbReference>
<sequence>MARKVTTIPATRTITGAPVTTLAKRRVAGYARVSTNDEDQANSYQAQIDYYTQYINGRSDWEMVDVYTDEGISGTSTARRQGFQRMIADALTGKIDLIVTKSVSRFARNTVDSLTTVRALKDKGVEVYFEKENIWTLDSKGELLITIMSSLAQEESRSISENVTWGKRKAFKDGKVHLPFSSVIGFCKGADGGIAIDPETAPIVERIYREFIEGASPMQIAKGLTADCIPTPRGAKKWATSTVRSILSNEKYKGDALLQKKFTADFLTKKLVKNEGQVPQYYVEGNHPAIIDPEVWEAAQHVAATTAITGRHDRTFSRMVFCEHCGGLYGAKTWHSTSKYKRVVWKCNDRYEVEHPGKTPTITDEKLQVAWLEAVADLVKRKSLIDWDELHAALAETNSAEVEILNLQGELEIITGVMTKAIEDNKRIQQDQTEYLARFAQLEERYQHTVTKLDEAQALLARRQGVATELKRMRKALNGLKPGALVWDEPLFRIITEKFTIAMDGSVKVEFKNSI</sequence>
<evidence type="ECO:0000313" key="5">
    <source>
        <dbReference type="Proteomes" id="UP000494211"/>
    </source>
</evidence>
<dbReference type="InterPro" id="IPR036162">
    <property type="entry name" value="Resolvase-like_N_sf"/>
</dbReference>
<dbReference type="SUPFAM" id="SSF53041">
    <property type="entry name" value="Resolvase-like"/>
    <property type="match status" value="1"/>
</dbReference>
<dbReference type="PROSITE" id="PS51737">
    <property type="entry name" value="RECOMBINASE_DNA_BIND"/>
    <property type="match status" value="1"/>
</dbReference>
<accession>A0ABY6YDX0</accession>
<dbReference type="CDD" id="cd00338">
    <property type="entry name" value="Ser_Recombinase"/>
    <property type="match status" value="1"/>
</dbReference>
<comment type="caution">
    <text evidence="4">The sequence shown here is derived from an EMBL/GenBank/DDBJ whole genome shotgun (WGS) entry which is preliminary data.</text>
</comment>
<feature type="coiled-coil region" evidence="1">
    <location>
        <begin position="425"/>
        <end position="459"/>
    </location>
</feature>
<proteinExistence type="predicted"/>
<dbReference type="InterPro" id="IPR011109">
    <property type="entry name" value="DNA_bind_recombinase_dom"/>
</dbReference>
<keyword evidence="1" id="KW-0175">Coiled coil</keyword>
<dbReference type="Gene3D" id="3.90.1750.20">
    <property type="entry name" value="Putative Large Serine Recombinase, Chain B, Domain 2"/>
    <property type="match status" value="1"/>
</dbReference>
<dbReference type="RefSeq" id="WP_174767640.1">
    <property type="nucleotide sequence ID" value="NZ_CABWJV010000006.1"/>
</dbReference>
<dbReference type="InterPro" id="IPR038109">
    <property type="entry name" value="DNA_bind_recomb_sf"/>
</dbReference>
<dbReference type="EMBL" id="CABWJV010000006">
    <property type="protein sequence ID" value="VWQ26392.1"/>
    <property type="molecule type" value="Genomic_DNA"/>
</dbReference>
<evidence type="ECO:0000313" key="4">
    <source>
        <dbReference type="EMBL" id="VWQ26392.1"/>
    </source>
</evidence>
<keyword evidence="5" id="KW-1185">Reference proteome</keyword>
<evidence type="ECO:0000256" key="1">
    <source>
        <dbReference type="SAM" id="Coils"/>
    </source>
</evidence>
<evidence type="ECO:0000259" key="3">
    <source>
        <dbReference type="PROSITE" id="PS51737"/>
    </source>
</evidence>
<evidence type="ECO:0000259" key="2">
    <source>
        <dbReference type="PROSITE" id="PS51736"/>
    </source>
</evidence>
<feature type="domain" description="Recombinase" evidence="3">
    <location>
        <begin position="179"/>
        <end position="311"/>
    </location>
</feature>
<dbReference type="InterPro" id="IPR050639">
    <property type="entry name" value="SSR_resolvase"/>
</dbReference>
<dbReference type="SMART" id="SM00857">
    <property type="entry name" value="Resolvase"/>
    <property type="match status" value="1"/>
</dbReference>
<organism evidence="4 5">
    <name type="scientific">Bifidobacterium pseudocatenulatum</name>
    <dbReference type="NCBI Taxonomy" id="28026"/>
    <lineage>
        <taxon>Bacteria</taxon>
        <taxon>Bacillati</taxon>
        <taxon>Actinomycetota</taxon>
        <taxon>Actinomycetes</taxon>
        <taxon>Bifidobacteriales</taxon>
        <taxon>Bifidobacteriaceae</taxon>
        <taxon>Bifidobacterium</taxon>
    </lineage>
</organism>
<dbReference type="PROSITE" id="PS51736">
    <property type="entry name" value="RECOMBINASES_3"/>
    <property type="match status" value="1"/>
</dbReference>
<dbReference type="Pfam" id="PF00239">
    <property type="entry name" value="Resolvase"/>
    <property type="match status" value="1"/>
</dbReference>
<reference evidence="4 5" key="1">
    <citation type="submission" date="2019-10" db="EMBL/GenBank/DDBJ databases">
        <authorList>
            <consortium name="Melissa Lawson"/>
            <person name="O'neill I."/>
        </authorList>
    </citation>
    <scope>NUCLEOTIDE SEQUENCE [LARGE SCALE GENOMIC DNA]</scope>
    <source>
        <strain evidence="4">LH_658</strain>
    </source>
</reference>
<dbReference type="InterPro" id="IPR006119">
    <property type="entry name" value="Resolv_N"/>
</dbReference>